<accession>B4RKV1</accession>
<proteinExistence type="predicted"/>
<evidence type="ECO:0000313" key="1">
    <source>
        <dbReference type="EMBL" id="ACF29442.1"/>
    </source>
</evidence>
<dbReference type="HOGENOM" id="CLU_3292883_0_0_4"/>
<protein>
    <submittedName>
        <fullName evidence="1">Uncharacterized protein</fullName>
    </submittedName>
</protein>
<organism evidence="1 2">
    <name type="scientific">Neisseria gonorrhoeae (strain NCCP11945)</name>
    <dbReference type="NCBI Taxonomy" id="521006"/>
    <lineage>
        <taxon>Bacteria</taxon>
        <taxon>Pseudomonadati</taxon>
        <taxon>Pseudomonadota</taxon>
        <taxon>Betaproteobacteria</taxon>
        <taxon>Neisseriales</taxon>
        <taxon>Neisseriaceae</taxon>
        <taxon>Neisseria</taxon>
    </lineage>
</organism>
<sequence>MYNFMCRPDVLGEYISHPHQNALILPHRPNKIKILLKNKD</sequence>
<gene>
    <name evidence="1" type="ordered locus">NGK_0761</name>
</gene>
<name>B4RKV1_NEIG2</name>
<evidence type="ECO:0000313" key="2">
    <source>
        <dbReference type="Proteomes" id="UP000002564"/>
    </source>
</evidence>
<reference evidence="1 2" key="1">
    <citation type="journal article" date="2008" name="J. Bacteriol.">
        <title>Complete genome sequence of Neisseria gonorrhoeae NCCP11945.</title>
        <authorList>
            <person name="Chung G.T."/>
            <person name="Yoo J.S."/>
            <person name="Oh H.B."/>
            <person name="Lee Y.S."/>
            <person name="Cha S.H."/>
            <person name="Kim S.J."/>
            <person name="Yoo C.K."/>
        </authorList>
    </citation>
    <scope>NUCLEOTIDE SEQUENCE [LARGE SCALE GENOMIC DNA]</scope>
    <source>
        <strain evidence="1 2">NCCP11945</strain>
    </source>
</reference>
<dbReference type="KEGG" id="ngk:NGK_0761"/>
<dbReference type="Proteomes" id="UP000002564">
    <property type="component" value="Chromosome"/>
</dbReference>
<dbReference type="EMBL" id="CP001050">
    <property type="protein sequence ID" value="ACF29442.1"/>
    <property type="molecule type" value="Genomic_DNA"/>
</dbReference>
<dbReference type="AlphaFoldDB" id="B4RKV1"/>